<evidence type="ECO:0000313" key="2">
    <source>
        <dbReference type="Proteomes" id="UP000028073"/>
    </source>
</evidence>
<dbReference type="RefSeq" id="WP_034840147.1">
    <property type="nucleotide sequence ID" value="NZ_JOKH01000005.1"/>
</dbReference>
<protein>
    <submittedName>
        <fullName evidence="1">Uncharacterized protein</fullName>
    </submittedName>
</protein>
<dbReference type="OrthoDB" id="9819929at2"/>
<gene>
    <name evidence="1" type="ORF">GZ78_22015</name>
</gene>
<name>A0A081NDK3_9GAMM</name>
<dbReference type="AlphaFoldDB" id="A0A081NDK3"/>
<keyword evidence="2" id="KW-1185">Reference proteome</keyword>
<dbReference type="EMBL" id="JOKH01000005">
    <property type="protein sequence ID" value="KEQ16526.1"/>
    <property type="molecule type" value="Genomic_DNA"/>
</dbReference>
<proteinExistence type="predicted"/>
<comment type="caution">
    <text evidence="1">The sequence shown here is derived from an EMBL/GenBank/DDBJ whole genome shotgun (WGS) entry which is preliminary data.</text>
</comment>
<sequence length="265" mass="29196">MGDCDPDFGGDWYRENHFYLATCTHPVDNLTVGNSSSDTCMGTPGNRCFSGYLVCNNKDWKVFHPQECSAQDCDEPECRISQYEPDGQIMHTACRFQGPWGGIMGQSRQRTLSDCIGEMKNVYGEISCSGDRPLYNSEKTGILEQEVGVMVCKDHSICVLSQKGSMFCSDTSICAHGKDVACHTKDQAICKALGEVTGPFYSAQKEEILNQETGVMVCRGDSECRLSHSGEMYCADNALCNYGSKVTCYDSDDASCEQPKEKAEL</sequence>
<reference evidence="1 2" key="1">
    <citation type="submission" date="2014-06" db="EMBL/GenBank/DDBJ databases">
        <title>Whole Genome Sequences of Three Symbiotic Endozoicomonas Bacteria.</title>
        <authorList>
            <person name="Neave M.J."/>
            <person name="Apprill A."/>
            <person name="Voolstra C.R."/>
        </authorList>
    </citation>
    <scope>NUCLEOTIDE SEQUENCE [LARGE SCALE GENOMIC DNA]</scope>
    <source>
        <strain evidence="1 2">DSM 25634</strain>
    </source>
</reference>
<evidence type="ECO:0000313" key="1">
    <source>
        <dbReference type="EMBL" id="KEQ16526.1"/>
    </source>
</evidence>
<dbReference type="Proteomes" id="UP000028073">
    <property type="component" value="Unassembled WGS sequence"/>
</dbReference>
<organism evidence="1 2">
    <name type="scientific">Endozoicomonas numazuensis</name>
    <dbReference type="NCBI Taxonomy" id="1137799"/>
    <lineage>
        <taxon>Bacteria</taxon>
        <taxon>Pseudomonadati</taxon>
        <taxon>Pseudomonadota</taxon>
        <taxon>Gammaproteobacteria</taxon>
        <taxon>Oceanospirillales</taxon>
        <taxon>Endozoicomonadaceae</taxon>
        <taxon>Endozoicomonas</taxon>
    </lineage>
</organism>
<accession>A0A081NDK3</accession>